<feature type="transmembrane region" description="Helical" evidence="1">
    <location>
        <begin position="120"/>
        <end position="143"/>
    </location>
</feature>
<protein>
    <submittedName>
        <fullName evidence="2">Uncharacterized protein</fullName>
    </submittedName>
</protein>
<organism evidence="2 3">
    <name type="scientific">Amniculicola lignicola CBS 123094</name>
    <dbReference type="NCBI Taxonomy" id="1392246"/>
    <lineage>
        <taxon>Eukaryota</taxon>
        <taxon>Fungi</taxon>
        <taxon>Dikarya</taxon>
        <taxon>Ascomycota</taxon>
        <taxon>Pezizomycotina</taxon>
        <taxon>Dothideomycetes</taxon>
        <taxon>Pleosporomycetidae</taxon>
        <taxon>Pleosporales</taxon>
        <taxon>Amniculicolaceae</taxon>
        <taxon>Amniculicola</taxon>
    </lineage>
</organism>
<keyword evidence="1" id="KW-1133">Transmembrane helix</keyword>
<evidence type="ECO:0000313" key="3">
    <source>
        <dbReference type="Proteomes" id="UP000799779"/>
    </source>
</evidence>
<sequence>MATSPLLAMPYMVSEDDLPPPRPVALPVDTVRPSPMATGQQGTRVVVKVWIHMVFLFRTLSAIISCILMYDLCAILTHHLPRPDNLFVAFGAAIFAPLWAMFEIYAVSGIESVQGCSRAIFWRIPHLGVLILDCGLGVCFGMYSVPGYWGKHKTPFPYISNEAWQETYGWGYSKEHVAGYDRFIKRWALGCTFSLVIIHGILICLDSWTIFHAGGRLCRWAWGARTDRDEPVYVD</sequence>
<evidence type="ECO:0000313" key="2">
    <source>
        <dbReference type="EMBL" id="KAF2003404.1"/>
    </source>
</evidence>
<keyword evidence="3" id="KW-1185">Reference proteome</keyword>
<gene>
    <name evidence="2" type="ORF">P154DRAFT_532171</name>
</gene>
<accession>A0A6A5WR52</accession>
<keyword evidence="1" id="KW-0472">Membrane</keyword>
<keyword evidence="1" id="KW-0812">Transmembrane</keyword>
<dbReference type="EMBL" id="ML977572">
    <property type="protein sequence ID" value="KAF2003404.1"/>
    <property type="molecule type" value="Genomic_DNA"/>
</dbReference>
<feature type="transmembrane region" description="Helical" evidence="1">
    <location>
        <begin position="86"/>
        <end position="108"/>
    </location>
</feature>
<name>A0A6A5WR52_9PLEO</name>
<evidence type="ECO:0000256" key="1">
    <source>
        <dbReference type="SAM" id="Phobius"/>
    </source>
</evidence>
<reference evidence="2" key="1">
    <citation type="journal article" date="2020" name="Stud. Mycol.">
        <title>101 Dothideomycetes genomes: a test case for predicting lifestyles and emergence of pathogens.</title>
        <authorList>
            <person name="Haridas S."/>
            <person name="Albert R."/>
            <person name="Binder M."/>
            <person name="Bloem J."/>
            <person name="Labutti K."/>
            <person name="Salamov A."/>
            <person name="Andreopoulos B."/>
            <person name="Baker S."/>
            <person name="Barry K."/>
            <person name="Bills G."/>
            <person name="Bluhm B."/>
            <person name="Cannon C."/>
            <person name="Castanera R."/>
            <person name="Culley D."/>
            <person name="Daum C."/>
            <person name="Ezra D."/>
            <person name="Gonzalez J."/>
            <person name="Henrissat B."/>
            <person name="Kuo A."/>
            <person name="Liang C."/>
            <person name="Lipzen A."/>
            <person name="Lutzoni F."/>
            <person name="Magnuson J."/>
            <person name="Mondo S."/>
            <person name="Nolan M."/>
            <person name="Ohm R."/>
            <person name="Pangilinan J."/>
            <person name="Park H.-J."/>
            <person name="Ramirez L."/>
            <person name="Alfaro M."/>
            <person name="Sun H."/>
            <person name="Tritt A."/>
            <person name="Yoshinaga Y."/>
            <person name="Zwiers L.-H."/>
            <person name="Turgeon B."/>
            <person name="Goodwin S."/>
            <person name="Spatafora J."/>
            <person name="Crous P."/>
            <person name="Grigoriev I."/>
        </authorList>
    </citation>
    <scope>NUCLEOTIDE SEQUENCE</scope>
    <source>
        <strain evidence="2">CBS 123094</strain>
    </source>
</reference>
<proteinExistence type="predicted"/>
<feature type="transmembrane region" description="Helical" evidence="1">
    <location>
        <begin position="55"/>
        <end position="80"/>
    </location>
</feature>
<dbReference type="Proteomes" id="UP000799779">
    <property type="component" value="Unassembled WGS sequence"/>
</dbReference>
<dbReference type="AlphaFoldDB" id="A0A6A5WR52"/>
<feature type="transmembrane region" description="Helical" evidence="1">
    <location>
        <begin position="187"/>
        <end position="211"/>
    </location>
</feature>